<evidence type="ECO:0000313" key="2">
    <source>
        <dbReference type="Proteomes" id="UP000011625"/>
    </source>
</evidence>
<proteinExistence type="predicted"/>
<dbReference type="Proteomes" id="UP000011625">
    <property type="component" value="Unassembled WGS sequence"/>
</dbReference>
<organism evidence="1 2">
    <name type="scientific">Halococcus salifodinae DSM 8989</name>
    <dbReference type="NCBI Taxonomy" id="1227456"/>
    <lineage>
        <taxon>Archaea</taxon>
        <taxon>Methanobacteriati</taxon>
        <taxon>Methanobacteriota</taxon>
        <taxon>Stenosarchaea group</taxon>
        <taxon>Halobacteria</taxon>
        <taxon>Halobacteriales</taxon>
        <taxon>Halococcaceae</taxon>
        <taxon>Halococcus</taxon>
    </lineage>
</organism>
<evidence type="ECO:0000313" key="1">
    <source>
        <dbReference type="EMBL" id="EMA47813.1"/>
    </source>
</evidence>
<dbReference type="AlphaFoldDB" id="M0MR28"/>
<dbReference type="PATRIC" id="fig|1227456.3.peg.4210"/>
<protein>
    <submittedName>
        <fullName evidence="1">Uncharacterized protein</fullName>
    </submittedName>
</protein>
<comment type="caution">
    <text evidence="1">The sequence shown here is derived from an EMBL/GenBank/DDBJ whole genome shotgun (WGS) entry which is preliminary data.</text>
</comment>
<name>M0MR28_9EURY</name>
<accession>M0MR28</accession>
<sequence length="107" mass="12063">MFEMQRRAREDSVELSREDVAEWYAGLRDAELVHFRGWDIESKPQFALSPTGKQVFCPACAAPAVSVREFLTDEWVLECSGCEALWPAGADAVRAFEAFIEASEQFV</sequence>
<gene>
    <name evidence="1" type="ORF">C450_20881</name>
</gene>
<reference evidence="1 2" key="1">
    <citation type="journal article" date="2014" name="PLoS Genet.">
        <title>Phylogenetically driven sequencing of extremely halophilic archaea reveals strategies for static and dynamic osmo-response.</title>
        <authorList>
            <person name="Becker E.A."/>
            <person name="Seitzer P.M."/>
            <person name="Tritt A."/>
            <person name="Larsen D."/>
            <person name="Krusor M."/>
            <person name="Yao A.I."/>
            <person name="Wu D."/>
            <person name="Madern D."/>
            <person name="Eisen J.A."/>
            <person name="Darling A.E."/>
            <person name="Facciotti M.T."/>
        </authorList>
    </citation>
    <scope>NUCLEOTIDE SEQUENCE [LARGE SCALE GENOMIC DNA]</scope>
    <source>
        <strain evidence="1 2">DSM 8989</strain>
    </source>
</reference>
<keyword evidence="2" id="KW-1185">Reference proteome</keyword>
<dbReference type="STRING" id="1227456.C450_20881"/>
<dbReference type="EMBL" id="AOME01000108">
    <property type="protein sequence ID" value="EMA47813.1"/>
    <property type="molecule type" value="Genomic_DNA"/>
</dbReference>